<evidence type="ECO:0000259" key="1">
    <source>
        <dbReference type="Pfam" id="PF00535"/>
    </source>
</evidence>
<dbReference type="Gene3D" id="3.90.550.10">
    <property type="entry name" value="Spore Coat Polysaccharide Biosynthesis Protein SpsA, Chain A"/>
    <property type="match status" value="1"/>
</dbReference>
<reference evidence="2" key="1">
    <citation type="journal article" date="2014" name="Int. J. Syst. Evol. Microbiol.">
        <title>Complete genome sequence of Corynebacterium casei LMG S-19264T (=DSM 44701T), isolated from a smear-ripened cheese.</title>
        <authorList>
            <consortium name="US DOE Joint Genome Institute (JGI-PGF)"/>
            <person name="Walter F."/>
            <person name="Albersmeier A."/>
            <person name="Kalinowski J."/>
            <person name="Ruckert C."/>
        </authorList>
    </citation>
    <scope>NUCLEOTIDE SEQUENCE</scope>
    <source>
        <strain evidence="2">CGMCC 1.15966</strain>
    </source>
</reference>
<evidence type="ECO:0000313" key="2">
    <source>
        <dbReference type="EMBL" id="GGE18838.1"/>
    </source>
</evidence>
<accession>A0A8H9KTD1</accession>
<dbReference type="GO" id="GO:0016758">
    <property type="term" value="F:hexosyltransferase activity"/>
    <property type="evidence" value="ECO:0007669"/>
    <property type="project" value="UniProtKB-ARBA"/>
</dbReference>
<dbReference type="SUPFAM" id="SSF53448">
    <property type="entry name" value="Nucleotide-diphospho-sugar transferases"/>
    <property type="match status" value="1"/>
</dbReference>
<comment type="caution">
    <text evidence="2">The sequence shown here is derived from an EMBL/GenBank/DDBJ whole genome shotgun (WGS) entry which is preliminary data.</text>
</comment>
<protein>
    <recommendedName>
        <fullName evidence="1">Glycosyltransferase 2-like domain-containing protein</fullName>
    </recommendedName>
</protein>
<dbReference type="Pfam" id="PF00535">
    <property type="entry name" value="Glycos_transf_2"/>
    <property type="match status" value="1"/>
</dbReference>
<dbReference type="InterPro" id="IPR001173">
    <property type="entry name" value="Glyco_trans_2-like"/>
</dbReference>
<proteinExistence type="predicted"/>
<keyword evidence="3" id="KW-1185">Reference proteome</keyword>
<organism evidence="2 3">
    <name type="scientific">Sphingobacterium cellulitidis</name>
    <dbReference type="NCBI Taxonomy" id="1768011"/>
    <lineage>
        <taxon>Bacteria</taxon>
        <taxon>Pseudomonadati</taxon>
        <taxon>Bacteroidota</taxon>
        <taxon>Sphingobacteriia</taxon>
        <taxon>Sphingobacteriales</taxon>
        <taxon>Sphingobacteriaceae</taxon>
        <taxon>Sphingobacterium</taxon>
    </lineage>
</organism>
<name>A0A8H9KTD1_9SPHI</name>
<dbReference type="EMBL" id="BMKM01000003">
    <property type="protein sequence ID" value="GGE18838.1"/>
    <property type="molecule type" value="Genomic_DNA"/>
</dbReference>
<sequence length="307" mass="35914">MLISFVLPAYKAKFLDLAIESILTQSYPNIELIIVDDNSPENLFEIVSKYNDPRIKYYKNEVNIGGKDLVAQWNKCISYTEGEYLVLAADDDIYEPDFTLSCVKLIQKYPEVDLIRSRISLINDAGDLLEIDGILPELCSQMEYVYGWARNVPFVCIGNYMFKTKVIQEEKFDKLPFAFGTDTISTAKMARNGLANTSEMLFKFRISDIHLSSDKTKYIPKIEAITKLYRMMRDIQYKAPKNELEQLCLNKIQWENLYPKCVFDYYNVAVKHLPLSKIGYIENCELLKRKDKLFMYFRFLMDKILRK</sequence>
<dbReference type="Proteomes" id="UP000614460">
    <property type="component" value="Unassembled WGS sequence"/>
</dbReference>
<feature type="domain" description="Glycosyltransferase 2-like" evidence="1">
    <location>
        <begin position="4"/>
        <end position="167"/>
    </location>
</feature>
<reference evidence="2" key="2">
    <citation type="submission" date="2020-09" db="EMBL/GenBank/DDBJ databases">
        <authorList>
            <person name="Sun Q."/>
            <person name="Zhou Y."/>
        </authorList>
    </citation>
    <scope>NUCLEOTIDE SEQUENCE</scope>
    <source>
        <strain evidence="2">CGMCC 1.15966</strain>
    </source>
</reference>
<dbReference type="InterPro" id="IPR029044">
    <property type="entry name" value="Nucleotide-diphossugar_trans"/>
</dbReference>
<dbReference type="PANTHER" id="PTHR22916:SF3">
    <property type="entry name" value="UDP-GLCNAC:BETAGAL BETA-1,3-N-ACETYLGLUCOSAMINYLTRANSFERASE-LIKE PROTEIN 1"/>
    <property type="match status" value="1"/>
</dbReference>
<gene>
    <name evidence="2" type="ORF">GCM10011516_15620</name>
</gene>
<dbReference type="CDD" id="cd00761">
    <property type="entry name" value="Glyco_tranf_GTA_type"/>
    <property type="match status" value="1"/>
</dbReference>
<evidence type="ECO:0000313" key="3">
    <source>
        <dbReference type="Proteomes" id="UP000614460"/>
    </source>
</evidence>
<dbReference type="AlphaFoldDB" id="A0A8H9KTD1"/>
<dbReference type="RefSeq" id="WP_094256713.1">
    <property type="nucleotide sequence ID" value="NZ_BMKM01000003.1"/>
</dbReference>
<dbReference type="PANTHER" id="PTHR22916">
    <property type="entry name" value="GLYCOSYLTRANSFERASE"/>
    <property type="match status" value="1"/>
</dbReference>